<keyword evidence="4" id="KW-0539">Nucleus</keyword>
<evidence type="ECO:0000313" key="6">
    <source>
        <dbReference type="EMBL" id="KFM62311.1"/>
    </source>
</evidence>
<feature type="region of interest" description="Disordered" evidence="5">
    <location>
        <begin position="1"/>
        <end position="22"/>
    </location>
</feature>
<feature type="region of interest" description="Disordered" evidence="5">
    <location>
        <begin position="169"/>
        <end position="199"/>
    </location>
</feature>
<dbReference type="OMA" id="IQANHIY"/>
<feature type="compositionally biased region" description="Polar residues" evidence="5">
    <location>
        <begin position="129"/>
        <end position="139"/>
    </location>
</feature>
<keyword evidence="7" id="KW-1185">Reference proteome</keyword>
<feature type="compositionally biased region" description="Polar residues" evidence="5">
    <location>
        <begin position="187"/>
        <end position="199"/>
    </location>
</feature>
<dbReference type="GO" id="GO:0000981">
    <property type="term" value="F:DNA-binding transcription factor activity, RNA polymerase II-specific"/>
    <property type="evidence" value="ECO:0007669"/>
    <property type="project" value="TreeGrafter"/>
</dbReference>
<evidence type="ECO:0000256" key="1">
    <source>
        <dbReference type="ARBA" id="ARBA00022473"/>
    </source>
</evidence>
<proteinExistence type="predicted"/>
<gene>
    <name evidence="6" type="ORF">X975_06253</name>
</gene>
<dbReference type="PANTHER" id="PTHR46721:SF3">
    <property type="entry name" value="FORKHEAD BOX N1"/>
    <property type="match status" value="1"/>
</dbReference>
<dbReference type="GO" id="GO:0000976">
    <property type="term" value="F:transcription cis-regulatory region binding"/>
    <property type="evidence" value="ECO:0007669"/>
    <property type="project" value="TreeGrafter"/>
</dbReference>
<dbReference type="AlphaFoldDB" id="A0A087TB22"/>
<keyword evidence="1" id="KW-0217">Developmental protein</keyword>
<feature type="non-terminal residue" evidence="6">
    <location>
        <position position="199"/>
    </location>
</feature>
<keyword evidence="3" id="KW-0804">Transcription</keyword>
<protein>
    <submittedName>
        <fullName evidence="6">Forkhead box protein N1</fullName>
    </submittedName>
</protein>
<dbReference type="OrthoDB" id="6433332at2759"/>
<feature type="compositionally biased region" description="Basic and acidic residues" evidence="5">
    <location>
        <begin position="61"/>
        <end position="75"/>
    </location>
</feature>
<keyword evidence="2" id="KW-0805">Transcription regulation</keyword>
<feature type="region of interest" description="Disordered" evidence="5">
    <location>
        <begin position="129"/>
        <end position="156"/>
    </location>
</feature>
<accession>A0A087TB22</accession>
<feature type="region of interest" description="Disordered" evidence="5">
    <location>
        <begin position="40"/>
        <end position="75"/>
    </location>
</feature>
<evidence type="ECO:0000256" key="2">
    <source>
        <dbReference type="ARBA" id="ARBA00023015"/>
    </source>
</evidence>
<name>A0A087TB22_STEMI</name>
<dbReference type="STRING" id="407821.A0A087TB22"/>
<evidence type="ECO:0000256" key="4">
    <source>
        <dbReference type="ARBA" id="ARBA00023242"/>
    </source>
</evidence>
<evidence type="ECO:0000313" key="7">
    <source>
        <dbReference type="Proteomes" id="UP000054359"/>
    </source>
</evidence>
<dbReference type="InterPro" id="IPR049624">
    <property type="entry name" value="FOXN1_4"/>
</dbReference>
<dbReference type="Proteomes" id="UP000054359">
    <property type="component" value="Unassembled WGS sequence"/>
</dbReference>
<reference evidence="6 7" key="1">
    <citation type="submission" date="2013-11" db="EMBL/GenBank/DDBJ databases">
        <title>Genome sequencing of Stegodyphus mimosarum.</title>
        <authorList>
            <person name="Bechsgaard J."/>
        </authorList>
    </citation>
    <scope>NUCLEOTIDE SEQUENCE [LARGE SCALE GENOMIC DNA]</scope>
</reference>
<feature type="compositionally biased region" description="Basic and acidic residues" evidence="5">
    <location>
        <begin position="1"/>
        <end position="18"/>
    </location>
</feature>
<sequence>MNPAKIEKMEEELQKWGSKDPAAIRKSMANPERLELIEKGELKNTDSDTEMENMSVSDSEQEVKDIKKEHEKSSEVKVQVTSLSNDLLSNDFSSLGDSVNIDPCLPELDLQKGIWENLCEDRLQFMSDSPLNPLSPKNSENMDDDSSLESSPSSQRSYIQANHIYKCAQRASSSESSKKRVFSHSSIRSGTEKGTTCDA</sequence>
<organism evidence="6 7">
    <name type="scientific">Stegodyphus mimosarum</name>
    <name type="common">African social velvet spider</name>
    <dbReference type="NCBI Taxonomy" id="407821"/>
    <lineage>
        <taxon>Eukaryota</taxon>
        <taxon>Metazoa</taxon>
        <taxon>Ecdysozoa</taxon>
        <taxon>Arthropoda</taxon>
        <taxon>Chelicerata</taxon>
        <taxon>Arachnida</taxon>
        <taxon>Araneae</taxon>
        <taxon>Araneomorphae</taxon>
        <taxon>Entelegynae</taxon>
        <taxon>Eresoidea</taxon>
        <taxon>Eresidae</taxon>
        <taxon>Stegodyphus</taxon>
    </lineage>
</organism>
<evidence type="ECO:0000256" key="5">
    <source>
        <dbReference type="SAM" id="MobiDB-lite"/>
    </source>
</evidence>
<dbReference type="EMBL" id="KK114386">
    <property type="protein sequence ID" value="KFM62311.1"/>
    <property type="molecule type" value="Genomic_DNA"/>
</dbReference>
<dbReference type="PANTHER" id="PTHR46721">
    <property type="entry name" value="FORKHEAD BOX PROTEIN N1"/>
    <property type="match status" value="1"/>
</dbReference>
<evidence type="ECO:0000256" key="3">
    <source>
        <dbReference type="ARBA" id="ARBA00023163"/>
    </source>
</evidence>